<dbReference type="InterPro" id="IPR009716">
    <property type="entry name" value="Ferroportin-1"/>
</dbReference>
<organism evidence="7 8">
    <name type="scientific">Saprolegnia diclina (strain VS20)</name>
    <dbReference type="NCBI Taxonomy" id="1156394"/>
    <lineage>
        <taxon>Eukaryota</taxon>
        <taxon>Sar</taxon>
        <taxon>Stramenopiles</taxon>
        <taxon>Oomycota</taxon>
        <taxon>Saprolegniomycetes</taxon>
        <taxon>Saprolegniales</taxon>
        <taxon>Saprolegniaceae</taxon>
        <taxon>Saprolegnia</taxon>
    </lineage>
</organism>
<dbReference type="InParanoid" id="T0QR22"/>
<evidence type="ECO:0000256" key="5">
    <source>
        <dbReference type="ARBA" id="ARBA00023136"/>
    </source>
</evidence>
<accession>T0QR22</accession>
<dbReference type="GO" id="GO:0016020">
    <property type="term" value="C:membrane"/>
    <property type="evidence" value="ECO:0007669"/>
    <property type="project" value="UniProtKB-SubCell"/>
</dbReference>
<feature type="transmembrane region" description="Helical" evidence="6">
    <location>
        <begin position="273"/>
        <end position="292"/>
    </location>
</feature>
<dbReference type="VEuPathDB" id="FungiDB:SDRG_02462"/>
<dbReference type="eggNOG" id="KOG2601">
    <property type="taxonomic scope" value="Eukaryota"/>
</dbReference>
<dbReference type="PANTHER" id="PTHR11660:SF57">
    <property type="entry name" value="SOLUTE CARRIER FAMILY 40 MEMBER"/>
    <property type="match status" value="1"/>
</dbReference>
<name>T0QR22_SAPDV</name>
<evidence type="ECO:0000313" key="8">
    <source>
        <dbReference type="Proteomes" id="UP000030762"/>
    </source>
</evidence>
<keyword evidence="5 6" id="KW-0472">Membrane</keyword>
<evidence type="ECO:0000313" key="7">
    <source>
        <dbReference type="EMBL" id="EQC40574.1"/>
    </source>
</evidence>
<dbReference type="STRING" id="1156394.T0QR22"/>
<dbReference type="GeneID" id="19943189"/>
<proteinExistence type="predicted"/>
<reference evidence="7 8" key="1">
    <citation type="submission" date="2012-04" db="EMBL/GenBank/DDBJ databases">
        <title>The Genome Sequence of Saprolegnia declina VS20.</title>
        <authorList>
            <consortium name="The Broad Institute Genome Sequencing Platform"/>
            <person name="Russ C."/>
            <person name="Nusbaum C."/>
            <person name="Tyler B."/>
            <person name="van West P."/>
            <person name="Dieguez-Uribeondo J."/>
            <person name="de Bruijn I."/>
            <person name="Tripathy S."/>
            <person name="Jiang R."/>
            <person name="Young S.K."/>
            <person name="Zeng Q."/>
            <person name="Gargeya S."/>
            <person name="Fitzgerald M."/>
            <person name="Haas B."/>
            <person name="Abouelleil A."/>
            <person name="Alvarado L."/>
            <person name="Arachchi H.M."/>
            <person name="Berlin A."/>
            <person name="Chapman S.B."/>
            <person name="Goldberg J."/>
            <person name="Griggs A."/>
            <person name="Gujja S."/>
            <person name="Hansen M."/>
            <person name="Howarth C."/>
            <person name="Imamovic A."/>
            <person name="Larimer J."/>
            <person name="McCowen C."/>
            <person name="Montmayeur A."/>
            <person name="Murphy C."/>
            <person name="Neiman D."/>
            <person name="Pearson M."/>
            <person name="Priest M."/>
            <person name="Roberts A."/>
            <person name="Saif S."/>
            <person name="Shea T."/>
            <person name="Sisk P."/>
            <person name="Sykes S."/>
            <person name="Wortman J."/>
            <person name="Nusbaum C."/>
            <person name="Birren B."/>
        </authorList>
    </citation>
    <scope>NUCLEOTIDE SEQUENCE [LARGE SCALE GENOMIC DNA]</scope>
    <source>
        <strain evidence="7 8">VS20</strain>
    </source>
</reference>
<evidence type="ECO:0000256" key="1">
    <source>
        <dbReference type="ARBA" id="ARBA00004141"/>
    </source>
</evidence>
<feature type="transmembrane region" description="Helical" evidence="6">
    <location>
        <begin position="367"/>
        <end position="389"/>
    </location>
</feature>
<evidence type="ECO:0000256" key="6">
    <source>
        <dbReference type="SAM" id="Phobius"/>
    </source>
</evidence>
<protein>
    <submittedName>
        <fullName evidence="7">Uncharacterized protein</fullName>
    </submittedName>
</protein>
<dbReference type="OrthoDB" id="648861at2759"/>
<dbReference type="PANTHER" id="PTHR11660">
    <property type="entry name" value="SOLUTE CARRIER FAMILY 40 MEMBER"/>
    <property type="match status" value="1"/>
</dbReference>
<dbReference type="RefSeq" id="XP_008606273.1">
    <property type="nucleotide sequence ID" value="XM_008608051.1"/>
</dbReference>
<evidence type="ECO:0000256" key="2">
    <source>
        <dbReference type="ARBA" id="ARBA00022448"/>
    </source>
</evidence>
<gene>
    <name evidence="7" type="ORF">SDRG_02462</name>
</gene>
<keyword evidence="4 6" id="KW-1133">Transmembrane helix</keyword>
<dbReference type="AlphaFoldDB" id="T0QR22"/>
<dbReference type="Proteomes" id="UP000030762">
    <property type="component" value="Unassembled WGS sequence"/>
</dbReference>
<evidence type="ECO:0000256" key="4">
    <source>
        <dbReference type="ARBA" id="ARBA00022989"/>
    </source>
</evidence>
<feature type="transmembrane region" description="Helical" evidence="6">
    <location>
        <begin position="304"/>
        <end position="328"/>
    </location>
</feature>
<evidence type="ECO:0000256" key="3">
    <source>
        <dbReference type="ARBA" id="ARBA00022692"/>
    </source>
</evidence>
<keyword evidence="8" id="KW-1185">Reference proteome</keyword>
<comment type="subcellular location">
    <subcellularLocation>
        <location evidence="1">Membrane</location>
        <topology evidence="1">Multi-pass membrane protein</topology>
    </subcellularLocation>
</comment>
<keyword evidence="3 6" id="KW-0812">Transmembrane</keyword>
<sequence>MDGPTLLASDAREELEEAAPSPLRTKAMSLAVGAIGLGKLHLWIWYHKANASAPETSPLLGSRLTDATGRNVARRLRALGDRMWQLPIPLLFMEISKDTLLPSALFAFCGRYYTAIARQEDEVSDVDYVVGLVTLPRIGRWLEATNRFTASLASLLLVSTAANNLLAMLADAIGQVLDAAQALAVEKDWVVVAEHNLASHRPYQRRLCDTSCLVGAAAVGTTPLEYAMVRDVNTWVPTLCASTEVATVPASETLRAQITVSGLNIAYHQWRGLPASLLGASLGALAGLVVTLDFPAIKRRWGAAAVVLVSVWLFWLTLLPVGLSYIAFGETRTTDIVMVVAVLVSRERVHESTRGAIDAMQTATSKIFYIAITLAFVSLGAVGSAALGISL</sequence>
<dbReference type="GO" id="GO:0005381">
    <property type="term" value="F:iron ion transmembrane transporter activity"/>
    <property type="evidence" value="ECO:0007669"/>
    <property type="project" value="InterPro"/>
</dbReference>
<keyword evidence="2" id="KW-0813">Transport</keyword>
<dbReference type="EMBL" id="JH767136">
    <property type="protein sequence ID" value="EQC40574.1"/>
    <property type="molecule type" value="Genomic_DNA"/>
</dbReference>